<dbReference type="EMBL" id="GBRH01233163">
    <property type="protein sequence ID" value="JAD64732.1"/>
    <property type="molecule type" value="Transcribed_RNA"/>
</dbReference>
<evidence type="ECO:0000313" key="1">
    <source>
        <dbReference type="EMBL" id="JAD64732.1"/>
    </source>
</evidence>
<accession>A0A0A9BZM8</accession>
<dbReference type="AlphaFoldDB" id="A0A0A9BZM8"/>
<sequence>MACVKVTAGELPCRRLWFGRA</sequence>
<reference evidence="1" key="1">
    <citation type="submission" date="2014-09" db="EMBL/GenBank/DDBJ databases">
        <authorList>
            <person name="Magalhaes I.L.F."/>
            <person name="Oliveira U."/>
            <person name="Santos F.R."/>
            <person name="Vidigal T.H.D.A."/>
            <person name="Brescovit A.D."/>
            <person name="Santos A.J."/>
        </authorList>
    </citation>
    <scope>NUCLEOTIDE SEQUENCE</scope>
    <source>
        <tissue evidence="1">Shoot tissue taken approximately 20 cm above the soil surface</tissue>
    </source>
</reference>
<protein>
    <submittedName>
        <fullName evidence="1">Uncharacterized protein</fullName>
    </submittedName>
</protein>
<proteinExistence type="predicted"/>
<reference evidence="1" key="2">
    <citation type="journal article" date="2015" name="Data Brief">
        <title>Shoot transcriptome of the giant reed, Arundo donax.</title>
        <authorList>
            <person name="Barrero R.A."/>
            <person name="Guerrero F.D."/>
            <person name="Moolhuijzen P."/>
            <person name="Goolsby J.A."/>
            <person name="Tidwell J."/>
            <person name="Bellgard S.E."/>
            <person name="Bellgard M.I."/>
        </authorList>
    </citation>
    <scope>NUCLEOTIDE SEQUENCE</scope>
    <source>
        <tissue evidence="1">Shoot tissue taken approximately 20 cm above the soil surface</tissue>
    </source>
</reference>
<organism evidence="1">
    <name type="scientific">Arundo donax</name>
    <name type="common">Giant reed</name>
    <name type="synonym">Donax arundinaceus</name>
    <dbReference type="NCBI Taxonomy" id="35708"/>
    <lineage>
        <taxon>Eukaryota</taxon>
        <taxon>Viridiplantae</taxon>
        <taxon>Streptophyta</taxon>
        <taxon>Embryophyta</taxon>
        <taxon>Tracheophyta</taxon>
        <taxon>Spermatophyta</taxon>
        <taxon>Magnoliopsida</taxon>
        <taxon>Liliopsida</taxon>
        <taxon>Poales</taxon>
        <taxon>Poaceae</taxon>
        <taxon>PACMAD clade</taxon>
        <taxon>Arundinoideae</taxon>
        <taxon>Arundineae</taxon>
        <taxon>Arundo</taxon>
    </lineage>
</organism>
<name>A0A0A9BZM8_ARUDO</name>